<sequence length="313" mass="37521">MFYYISKEKESFMNLNLKALFPSYRYYRSKPTQLSNDCHIFYHHETKEWFSISKHEVSHRDYEWLTVFYTEVTSSLFQASDIWYEFIYSNGDMPSKLTFKKARVIQITFINENPPLEALKEALYNFFQEDTIFIQVATNHFLLIEPENCSINEREDLLALIRTIEVDFYVRIHLYVGEFYVIDQNFPVKFQREAQWFKECLHLRTAEPYYSFQTIFPILLTEQLPTSILKFIEEQIILPLKSDKELLETIKTFCECGFNISSTSKKLHIHRNTLTYRLLKFQEITNITIKNLDGVILVYFASYLWSFLQNAQN</sequence>
<dbReference type="SUPFAM" id="SSF46689">
    <property type="entry name" value="Homeodomain-like"/>
    <property type="match status" value="1"/>
</dbReference>
<dbReference type="Gene3D" id="1.10.10.2840">
    <property type="entry name" value="PucR C-terminal helix-turn-helix domain"/>
    <property type="match status" value="1"/>
</dbReference>
<dbReference type="InterPro" id="IPR042070">
    <property type="entry name" value="PucR_C-HTH_sf"/>
</dbReference>
<dbReference type="EnsemblBacteria" id="ACA38869">
    <property type="protein sequence ID" value="ACA38869"/>
    <property type="gene ID" value="Bsph_1261"/>
</dbReference>
<organism evidence="2 3">
    <name type="scientific">Lysinibacillus sphaericus (strain C3-41)</name>
    <dbReference type="NCBI Taxonomy" id="444177"/>
    <lineage>
        <taxon>Bacteria</taxon>
        <taxon>Bacillati</taxon>
        <taxon>Bacillota</taxon>
        <taxon>Bacilli</taxon>
        <taxon>Bacillales</taxon>
        <taxon>Bacillaceae</taxon>
        <taxon>Lysinibacillus</taxon>
    </lineage>
</organism>
<dbReference type="EMBL" id="CP000817">
    <property type="protein sequence ID" value="ACA38869.1"/>
    <property type="molecule type" value="Genomic_DNA"/>
</dbReference>
<evidence type="ECO:0000259" key="1">
    <source>
        <dbReference type="Pfam" id="PF13556"/>
    </source>
</evidence>
<reference evidence="2 3" key="1">
    <citation type="journal article" date="2008" name="J. Bacteriol.">
        <title>Complete genome sequence of the mosquitocidal bacterium Bacillus sphaericus C3-41 and comparison with those of closely related Bacillus species.</title>
        <authorList>
            <person name="Hu X."/>
            <person name="Fan W."/>
            <person name="Han B."/>
            <person name="Liu H."/>
            <person name="Zheng D."/>
            <person name="Li Q."/>
            <person name="Dong W."/>
            <person name="Yan J."/>
            <person name="Gao M."/>
            <person name="Berry C."/>
            <person name="Yuan Z."/>
        </authorList>
    </citation>
    <scope>NUCLEOTIDE SEQUENCE [LARGE SCALE GENOMIC DNA]</scope>
    <source>
        <strain evidence="2 3">C3-41</strain>
    </source>
</reference>
<protein>
    <submittedName>
        <fullName evidence="2">Hypothetical yxkF protein</fullName>
    </submittedName>
</protein>
<dbReference type="KEGG" id="lsp:Bsph_1261"/>
<feature type="domain" description="PucR C-terminal helix-turn-helix" evidence="1">
    <location>
        <begin position="246"/>
        <end position="301"/>
    </location>
</feature>
<dbReference type="Proteomes" id="UP000002164">
    <property type="component" value="Chromosome"/>
</dbReference>
<dbReference type="Pfam" id="PF13556">
    <property type="entry name" value="HTH_30"/>
    <property type="match status" value="1"/>
</dbReference>
<dbReference type="InterPro" id="IPR009057">
    <property type="entry name" value="Homeodomain-like_sf"/>
</dbReference>
<evidence type="ECO:0000313" key="2">
    <source>
        <dbReference type="EMBL" id="ACA38869.1"/>
    </source>
</evidence>
<accession>B1HP17</accession>
<name>B1HP17_LYSSC</name>
<dbReference type="InterPro" id="IPR051448">
    <property type="entry name" value="CdaR-like_regulators"/>
</dbReference>
<dbReference type="PANTHER" id="PTHR33744">
    <property type="entry name" value="CARBOHYDRATE DIACID REGULATOR"/>
    <property type="match status" value="1"/>
</dbReference>
<dbReference type="AlphaFoldDB" id="B1HP17"/>
<proteinExistence type="predicted"/>
<dbReference type="InterPro" id="IPR025736">
    <property type="entry name" value="PucR_C-HTH_dom"/>
</dbReference>
<gene>
    <name evidence="2" type="ordered locus">Bsph_1261</name>
</gene>
<dbReference type="HOGENOM" id="CLU_081318_0_0_9"/>
<evidence type="ECO:0000313" key="3">
    <source>
        <dbReference type="Proteomes" id="UP000002164"/>
    </source>
</evidence>
<dbReference type="PANTHER" id="PTHR33744:SF15">
    <property type="entry name" value="CARBOHYDRATE DIACID REGULATOR"/>
    <property type="match status" value="1"/>
</dbReference>